<comment type="similarity">
    <text evidence="1">Belongs to the carotenoid oxygenase family.</text>
</comment>
<dbReference type="RefSeq" id="WP_052375654.1">
    <property type="nucleotide sequence ID" value="NZ_ASRX01000035.1"/>
</dbReference>
<evidence type="ECO:0000256" key="4">
    <source>
        <dbReference type="ARBA" id="ARBA00023004"/>
    </source>
</evidence>
<evidence type="ECO:0000256" key="3">
    <source>
        <dbReference type="ARBA" id="ARBA00023002"/>
    </source>
</evidence>
<evidence type="ECO:0000256" key="1">
    <source>
        <dbReference type="ARBA" id="ARBA00006787"/>
    </source>
</evidence>
<gene>
    <name evidence="7" type="ORF">CAP_4623</name>
</gene>
<feature type="binding site" evidence="5">
    <location>
        <position position="519"/>
    </location>
    <ligand>
        <name>Fe cation</name>
        <dbReference type="ChEBI" id="CHEBI:24875"/>
        <note>catalytic</note>
    </ligand>
</feature>
<dbReference type="GO" id="GO:0046872">
    <property type="term" value="F:metal ion binding"/>
    <property type="evidence" value="ECO:0007669"/>
    <property type="project" value="UniProtKB-KW"/>
</dbReference>
<dbReference type="STRING" id="1192034.CAP_4623"/>
<keyword evidence="2 5" id="KW-0479">Metal-binding</keyword>
<evidence type="ECO:0000256" key="6">
    <source>
        <dbReference type="SAM" id="MobiDB-lite"/>
    </source>
</evidence>
<organism evidence="7 8">
    <name type="scientific">Chondromyces apiculatus DSM 436</name>
    <dbReference type="NCBI Taxonomy" id="1192034"/>
    <lineage>
        <taxon>Bacteria</taxon>
        <taxon>Pseudomonadati</taxon>
        <taxon>Myxococcota</taxon>
        <taxon>Polyangia</taxon>
        <taxon>Polyangiales</taxon>
        <taxon>Polyangiaceae</taxon>
        <taxon>Chondromyces</taxon>
    </lineage>
</organism>
<comment type="cofactor">
    <cofactor evidence="5">
        <name>Fe(2+)</name>
        <dbReference type="ChEBI" id="CHEBI:29033"/>
    </cofactor>
    <text evidence="5">Binds 1 Fe(2+) ion per subunit.</text>
</comment>
<feature type="binding site" evidence="5">
    <location>
        <position position="338"/>
    </location>
    <ligand>
        <name>Fe cation</name>
        <dbReference type="ChEBI" id="CHEBI:24875"/>
        <note>catalytic</note>
    </ligand>
</feature>
<dbReference type="AlphaFoldDB" id="A0A017T546"/>
<reference evidence="7 8" key="1">
    <citation type="submission" date="2013-05" db="EMBL/GenBank/DDBJ databases">
        <title>Genome assembly of Chondromyces apiculatus DSM 436.</title>
        <authorList>
            <person name="Sharma G."/>
            <person name="Khatri I."/>
            <person name="Kaur C."/>
            <person name="Mayilraj S."/>
            <person name="Subramanian S."/>
        </authorList>
    </citation>
    <scope>NUCLEOTIDE SEQUENCE [LARGE SCALE GENOMIC DNA]</scope>
    <source>
        <strain evidence="7 8">DSM 436</strain>
    </source>
</reference>
<dbReference type="eggNOG" id="COG3670">
    <property type="taxonomic scope" value="Bacteria"/>
</dbReference>
<keyword evidence="3" id="KW-0560">Oxidoreductase</keyword>
<dbReference type="Pfam" id="PF03055">
    <property type="entry name" value="RPE65"/>
    <property type="match status" value="1"/>
</dbReference>
<dbReference type="PANTHER" id="PTHR10543:SF89">
    <property type="entry name" value="CAROTENOID 9,10(9',10')-CLEAVAGE DIOXYGENASE 1"/>
    <property type="match status" value="1"/>
</dbReference>
<comment type="caution">
    <text evidence="7">The sequence shown here is derived from an EMBL/GenBank/DDBJ whole genome shotgun (WGS) entry which is preliminary data.</text>
</comment>
<name>A0A017T546_9BACT</name>
<dbReference type="PANTHER" id="PTHR10543">
    <property type="entry name" value="BETA-CAROTENE DIOXYGENASE"/>
    <property type="match status" value="1"/>
</dbReference>
<dbReference type="InterPro" id="IPR004294">
    <property type="entry name" value="Carotenoid_Oase"/>
</dbReference>
<dbReference type="GO" id="GO:0010436">
    <property type="term" value="F:carotenoid dioxygenase activity"/>
    <property type="evidence" value="ECO:0007669"/>
    <property type="project" value="TreeGrafter"/>
</dbReference>
<accession>A0A017T546</accession>
<dbReference type="GO" id="GO:0016121">
    <property type="term" value="P:carotene catabolic process"/>
    <property type="evidence" value="ECO:0007669"/>
    <property type="project" value="TreeGrafter"/>
</dbReference>
<feature type="region of interest" description="Disordered" evidence="6">
    <location>
        <begin position="14"/>
        <end position="36"/>
    </location>
</feature>
<keyword evidence="8" id="KW-1185">Reference proteome</keyword>
<dbReference type="Proteomes" id="UP000019678">
    <property type="component" value="Unassembled WGS sequence"/>
</dbReference>
<protein>
    <submittedName>
        <fullName evidence="7">Putative carotenoid oxygenase</fullName>
    </submittedName>
</protein>
<proteinExistence type="inferred from homology"/>
<feature type="compositionally biased region" description="Pro residues" evidence="6">
    <location>
        <begin position="20"/>
        <end position="33"/>
    </location>
</feature>
<evidence type="ECO:0000313" key="7">
    <source>
        <dbReference type="EMBL" id="EYF04359.1"/>
    </source>
</evidence>
<evidence type="ECO:0000256" key="2">
    <source>
        <dbReference type="ARBA" id="ARBA00022723"/>
    </source>
</evidence>
<evidence type="ECO:0000256" key="5">
    <source>
        <dbReference type="PIRSR" id="PIRSR604294-1"/>
    </source>
</evidence>
<feature type="binding site" evidence="5">
    <location>
        <position position="274"/>
    </location>
    <ligand>
        <name>Fe cation</name>
        <dbReference type="ChEBI" id="CHEBI:24875"/>
        <note>catalytic</note>
    </ligand>
</feature>
<dbReference type="OrthoDB" id="6636843at2"/>
<evidence type="ECO:0000313" key="8">
    <source>
        <dbReference type="Proteomes" id="UP000019678"/>
    </source>
</evidence>
<dbReference type="EMBL" id="ASRX01000035">
    <property type="protein sequence ID" value="EYF04359.1"/>
    <property type="molecule type" value="Genomic_DNA"/>
</dbReference>
<feature type="binding site" evidence="5">
    <location>
        <position position="226"/>
    </location>
    <ligand>
        <name>Fe cation</name>
        <dbReference type="ChEBI" id="CHEBI:24875"/>
        <note>catalytic</note>
    </ligand>
</feature>
<sequence>MLLDRLLSAAPPALRGLLGRPPPTAPHPPPPNPYLQGNYAPYRAETETSALELASGEVPRALSGALYRMGPAPRYEPLDPVRYHWFDGDGMVDAFHFEDGRVSHRRRWVRTDKFQQEERAGRALFGGIRDLASATLPEGWLALGFTPLELLELRARSVLGLPLKEDQIRRIVRSQDRSNTNVLPMAGRLLTLEESAAAHELDPRTLETRGRYTFGGLLDFAPMVAHPKIDPATGVIYTFGYGSKAPYITYYVFGADGSLRLRREIDAPYASMMHDFSVTETRAIFYHLPATLWMGAKMQGRDAVRWEPSLGARLGVTSRDDAAAPVQWIDIPPCYLFHPMNAYDDGDAVVLDIARYPRLPFFDMGGESPNPRFTDNPDARLTRLRVDLRSGTVTETLVDDAPMEFPVVDPRYAMRPYRYGWGASRRGPAGAEGQLNALALYDHTQGHSRRRELGPKSFTSEPVIVPRHPDAPEGDAWLLAVVYHADEDRSELLILDALELDRTPIAVLRCPHRIPYGFHGNWYCVP</sequence>
<keyword evidence="4 5" id="KW-0408">Iron</keyword>